<dbReference type="CDD" id="cd03212">
    <property type="entry name" value="GST_C_Metaxin1_3"/>
    <property type="match status" value="1"/>
</dbReference>
<feature type="domain" description="Metaxin glutathione S-transferase" evidence="9">
    <location>
        <begin position="173"/>
        <end position="236"/>
    </location>
</feature>
<keyword evidence="3" id="KW-0813">Transport</keyword>
<accession>A0A2S2Q094</accession>
<keyword evidence="6" id="KW-0496">Mitochondrion</keyword>
<comment type="similarity">
    <text evidence="2">Belongs to the metaxin family.</text>
</comment>
<evidence type="ECO:0000259" key="8">
    <source>
        <dbReference type="Pfam" id="PF10568"/>
    </source>
</evidence>
<keyword evidence="4" id="KW-1000">Mitochondrion outer membrane</keyword>
<keyword evidence="7" id="KW-0472">Membrane</keyword>
<evidence type="ECO:0000313" key="10">
    <source>
        <dbReference type="EMBL" id="MBY71197.1"/>
    </source>
</evidence>
<dbReference type="SUPFAM" id="SSF47616">
    <property type="entry name" value="GST C-terminal domain-like"/>
    <property type="match status" value="1"/>
</dbReference>
<evidence type="ECO:0000256" key="7">
    <source>
        <dbReference type="ARBA" id="ARBA00023136"/>
    </source>
</evidence>
<dbReference type="Proteomes" id="UP000694846">
    <property type="component" value="Unplaced"/>
</dbReference>
<evidence type="ECO:0000256" key="3">
    <source>
        <dbReference type="ARBA" id="ARBA00022448"/>
    </source>
</evidence>
<protein>
    <submittedName>
        <fullName evidence="10 12">Metaxin-1</fullName>
    </submittedName>
</protein>
<dbReference type="InterPro" id="IPR050931">
    <property type="entry name" value="Mito_Protein_Transport_Metaxin"/>
</dbReference>
<organism evidence="10">
    <name type="scientific">Sipha flava</name>
    <name type="common">yellow sugarcane aphid</name>
    <dbReference type="NCBI Taxonomy" id="143950"/>
    <lineage>
        <taxon>Eukaryota</taxon>
        <taxon>Metazoa</taxon>
        <taxon>Ecdysozoa</taxon>
        <taxon>Arthropoda</taxon>
        <taxon>Hexapoda</taxon>
        <taxon>Insecta</taxon>
        <taxon>Pterygota</taxon>
        <taxon>Neoptera</taxon>
        <taxon>Paraneoptera</taxon>
        <taxon>Hemiptera</taxon>
        <taxon>Sternorrhyncha</taxon>
        <taxon>Aphidomorpha</taxon>
        <taxon>Aphidoidea</taxon>
        <taxon>Aphididae</taxon>
        <taxon>Sipha</taxon>
    </lineage>
</organism>
<feature type="domain" description="Mitochondrial outer membrane transport complex Sam37/metaxin N-terminal" evidence="8">
    <location>
        <begin position="25"/>
        <end position="144"/>
    </location>
</feature>
<evidence type="ECO:0000259" key="9">
    <source>
        <dbReference type="Pfam" id="PF17171"/>
    </source>
</evidence>
<dbReference type="PANTHER" id="PTHR12289:SF41">
    <property type="entry name" value="FAILED AXON CONNECTIONS-RELATED"/>
    <property type="match status" value="1"/>
</dbReference>
<reference evidence="10" key="1">
    <citation type="submission" date="2018-04" db="EMBL/GenBank/DDBJ databases">
        <title>Transcriptome assembly of Sipha flava.</title>
        <authorList>
            <person name="Scully E.D."/>
            <person name="Geib S.M."/>
            <person name="Palmer N.A."/>
            <person name="Koch K."/>
            <person name="Bradshaw J."/>
            <person name="Heng-Moss T."/>
            <person name="Sarath G."/>
        </authorList>
    </citation>
    <scope>NUCLEOTIDE SEQUENCE</scope>
</reference>
<comment type="subcellular location">
    <subcellularLocation>
        <location evidence="1">Mitochondrion outer membrane</location>
    </subcellularLocation>
</comment>
<dbReference type="RefSeq" id="XP_025423477.1">
    <property type="nucleotide sequence ID" value="XM_025567692.1"/>
</dbReference>
<evidence type="ECO:0000313" key="12">
    <source>
        <dbReference type="RefSeq" id="XP_025423477.1"/>
    </source>
</evidence>
<keyword evidence="5" id="KW-0653">Protein transport</keyword>
<dbReference type="GO" id="GO:0001401">
    <property type="term" value="C:SAM complex"/>
    <property type="evidence" value="ECO:0007669"/>
    <property type="project" value="InterPro"/>
</dbReference>
<evidence type="ECO:0000256" key="1">
    <source>
        <dbReference type="ARBA" id="ARBA00004294"/>
    </source>
</evidence>
<sequence length="309" mass="35800">MFKPPLLEVESWKGDWGLPSIDYKCLEVLAFARFTNAPININHSNNPFKSVTGHLPVVSYNKRLLMDRDGLIDCLDKLNLSPDCGLTNLQLAEEHAAISMIDAQLEPALLFSWWMDESNCLNFTKPLYRNALKFPFNWYYPNVYEKEAKHKIYTLYNHLESDNDIMTEIYAEAIKCMNSLEGRLGNNFYFFGSHPTLLDAVAYSYLGPLLKAPINGNKLQAHLKTCKNLCIWIDRITREYFKIDWQAHKCNEKKILEESRQQMNVVPWYKKEETKNILIGLVTMVTMVIYSFKIGLISVSDTSDEEDED</sequence>
<reference evidence="12" key="2">
    <citation type="submission" date="2025-04" db="UniProtKB">
        <authorList>
            <consortium name="RefSeq"/>
        </authorList>
    </citation>
    <scope>IDENTIFICATION</scope>
    <source>
        <tissue evidence="12">Whole body</tissue>
    </source>
</reference>
<dbReference type="GO" id="GO:0007005">
    <property type="term" value="P:mitochondrion organization"/>
    <property type="evidence" value="ECO:0007669"/>
    <property type="project" value="TreeGrafter"/>
</dbReference>
<proteinExistence type="inferred from homology"/>
<evidence type="ECO:0000313" key="11">
    <source>
        <dbReference type="Proteomes" id="UP000694846"/>
    </source>
</evidence>
<gene>
    <name evidence="10" type="primary">Mtx1</name>
    <name evidence="12" type="synonym">LOC112692876</name>
    <name evidence="10" type="ORF">g.139521</name>
</gene>
<evidence type="ECO:0000256" key="4">
    <source>
        <dbReference type="ARBA" id="ARBA00022787"/>
    </source>
</evidence>
<evidence type="ECO:0000256" key="6">
    <source>
        <dbReference type="ARBA" id="ARBA00023128"/>
    </source>
</evidence>
<dbReference type="InterPro" id="IPR033468">
    <property type="entry name" value="Metaxin_GST"/>
</dbReference>
<dbReference type="EMBL" id="GGMS01001994">
    <property type="protein sequence ID" value="MBY71197.1"/>
    <property type="molecule type" value="Transcribed_RNA"/>
</dbReference>
<dbReference type="GO" id="GO:0015031">
    <property type="term" value="P:protein transport"/>
    <property type="evidence" value="ECO:0007669"/>
    <property type="project" value="UniProtKB-KW"/>
</dbReference>
<evidence type="ECO:0000256" key="5">
    <source>
        <dbReference type="ARBA" id="ARBA00022927"/>
    </source>
</evidence>
<dbReference type="InterPro" id="IPR019564">
    <property type="entry name" value="Sam37/metaxin_N"/>
</dbReference>
<evidence type="ECO:0000256" key="2">
    <source>
        <dbReference type="ARBA" id="ARBA00009170"/>
    </source>
</evidence>
<name>A0A2S2Q094_9HEMI</name>
<keyword evidence="11" id="KW-1185">Reference proteome</keyword>
<dbReference type="Pfam" id="PF17171">
    <property type="entry name" value="GST_C_6"/>
    <property type="match status" value="1"/>
</dbReference>
<dbReference type="OrthoDB" id="5835136at2759"/>
<dbReference type="PANTHER" id="PTHR12289">
    <property type="entry name" value="METAXIN RELATED"/>
    <property type="match status" value="1"/>
</dbReference>
<dbReference type="Pfam" id="PF10568">
    <property type="entry name" value="Tom37"/>
    <property type="match status" value="1"/>
</dbReference>
<dbReference type="InterPro" id="IPR036282">
    <property type="entry name" value="Glutathione-S-Trfase_C_sf"/>
</dbReference>
<dbReference type="AlphaFoldDB" id="A0A2S2Q094"/>